<evidence type="ECO:0000313" key="3">
    <source>
        <dbReference type="EMBL" id="MET4582330.1"/>
    </source>
</evidence>
<evidence type="ECO:0000256" key="1">
    <source>
        <dbReference type="ARBA" id="ARBA00022801"/>
    </source>
</evidence>
<dbReference type="Gene3D" id="3.40.50.10810">
    <property type="entry name" value="Tandem AAA-ATPase domain"/>
    <property type="match status" value="1"/>
</dbReference>
<dbReference type="InterPro" id="IPR000330">
    <property type="entry name" value="SNF2_N"/>
</dbReference>
<proteinExistence type="predicted"/>
<dbReference type="InterPro" id="IPR014001">
    <property type="entry name" value="Helicase_ATP-bd"/>
</dbReference>
<keyword evidence="3" id="KW-0347">Helicase</keyword>
<accession>A0ABV2QP17</accession>
<keyword evidence="3" id="KW-0067">ATP-binding</keyword>
<dbReference type="GO" id="GO:0004386">
    <property type="term" value="F:helicase activity"/>
    <property type="evidence" value="ECO:0007669"/>
    <property type="project" value="UniProtKB-KW"/>
</dbReference>
<dbReference type="Proteomes" id="UP001549257">
    <property type="component" value="Unassembled WGS sequence"/>
</dbReference>
<reference evidence="3 4" key="1">
    <citation type="submission" date="2024-06" db="EMBL/GenBank/DDBJ databases">
        <title>Sorghum-associated microbial communities from plants grown in Nebraska, USA.</title>
        <authorList>
            <person name="Schachtman D."/>
        </authorList>
    </citation>
    <scope>NUCLEOTIDE SEQUENCE [LARGE SCALE GENOMIC DNA]</scope>
    <source>
        <strain evidence="3 4">2857</strain>
    </source>
</reference>
<name>A0ABV2QP17_9MICO</name>
<dbReference type="InterPro" id="IPR027417">
    <property type="entry name" value="P-loop_NTPase"/>
</dbReference>
<dbReference type="Pfam" id="PF00176">
    <property type="entry name" value="SNF2-rel_dom"/>
    <property type="match status" value="1"/>
</dbReference>
<dbReference type="InterPro" id="IPR049730">
    <property type="entry name" value="SNF2/RAD54-like_C"/>
</dbReference>
<dbReference type="CDD" id="cd18793">
    <property type="entry name" value="SF2_C_SNF"/>
    <property type="match status" value="1"/>
</dbReference>
<comment type="caution">
    <text evidence="3">The sequence shown here is derived from an EMBL/GenBank/DDBJ whole genome shotgun (WGS) entry which is preliminary data.</text>
</comment>
<dbReference type="InterPro" id="IPR038718">
    <property type="entry name" value="SNF2-like_sf"/>
</dbReference>
<dbReference type="EMBL" id="JBEPSJ010000002">
    <property type="protein sequence ID" value="MET4582330.1"/>
    <property type="molecule type" value="Genomic_DNA"/>
</dbReference>
<dbReference type="PROSITE" id="PS51192">
    <property type="entry name" value="HELICASE_ATP_BIND_1"/>
    <property type="match status" value="1"/>
</dbReference>
<dbReference type="Gene3D" id="3.40.50.300">
    <property type="entry name" value="P-loop containing nucleotide triphosphate hydrolases"/>
    <property type="match status" value="1"/>
</dbReference>
<sequence>MTEARTLRLSLTLRGTVLAETAVENLSALRRIQLDFPSADSFGRSSFEIDLGSFLGNLAGIAKWTAGPVDWSAPLHDLAISVLDDADHLEELRRAHEIEPTELSLEADWQGELTDFQNRDLVKLLAMRHGANFSVPGAGKTRVALGFLSHLRATGRAKRALVIAPKSAYESWINEAGVAFSEGRRVVVYSGGTAPDCDVLIVNYERLASSRTHLAGFLGRGRTLLILDEAHRMKRGANGVYGAVCLSLGPLAAARLVLSGTPAPNGLSDLKSIFEFVWPGRGSRLLGTGAAEWSAVSSAVKPLFTRTTKSELGLPPLSVRIQTVALPPIHREIYDALLGQLRRSVSEHERIDDLGKVIVYLLMAATSPALLAIGSSQHEPLQFRVPPFTAPQSGQLRSLMAELPRYEMSPKLLEAVRIARENARLGRKTLIWSTFIRNLSTLQALMPELDPQLVVGGTSDEDRTARLDRFRNNAGTFVLLSNPATLGEGVSLHHECHDAVYIDRDFAAGRFLQSLDRIHRLGLKPGTETKATVLVAEGTIDELVLARLARKLDWMSDALDDPSLSVLADLEEERESAGVLDASDAEAVWAFLGSREYS</sequence>
<keyword evidence="4" id="KW-1185">Reference proteome</keyword>
<dbReference type="SMART" id="SM00487">
    <property type="entry name" value="DEXDc"/>
    <property type="match status" value="1"/>
</dbReference>
<feature type="domain" description="Helicase ATP-binding" evidence="2">
    <location>
        <begin position="121"/>
        <end position="280"/>
    </location>
</feature>
<evidence type="ECO:0000313" key="4">
    <source>
        <dbReference type="Proteomes" id="UP001549257"/>
    </source>
</evidence>
<dbReference type="GO" id="GO:0004497">
    <property type="term" value="F:monooxygenase activity"/>
    <property type="evidence" value="ECO:0007669"/>
    <property type="project" value="UniProtKB-KW"/>
</dbReference>
<gene>
    <name evidence="3" type="ORF">ABIE21_001840</name>
</gene>
<dbReference type="PANTHER" id="PTHR10799">
    <property type="entry name" value="SNF2/RAD54 HELICASE FAMILY"/>
    <property type="match status" value="1"/>
</dbReference>
<protein>
    <submittedName>
        <fullName evidence="3">SNF2 family DNA or RNA helicase</fullName>
    </submittedName>
</protein>
<keyword evidence="3" id="KW-0560">Oxidoreductase</keyword>
<dbReference type="SUPFAM" id="SSF52540">
    <property type="entry name" value="P-loop containing nucleoside triphosphate hydrolases"/>
    <property type="match status" value="2"/>
</dbReference>
<keyword evidence="3" id="KW-0503">Monooxygenase</keyword>
<organism evidence="3 4">
    <name type="scientific">Conyzicola nivalis</name>
    <dbReference type="NCBI Taxonomy" id="1477021"/>
    <lineage>
        <taxon>Bacteria</taxon>
        <taxon>Bacillati</taxon>
        <taxon>Actinomycetota</taxon>
        <taxon>Actinomycetes</taxon>
        <taxon>Micrococcales</taxon>
        <taxon>Microbacteriaceae</taxon>
        <taxon>Conyzicola</taxon>
    </lineage>
</organism>
<keyword evidence="3" id="KW-0547">Nucleotide-binding</keyword>
<evidence type="ECO:0000259" key="2">
    <source>
        <dbReference type="PROSITE" id="PS51192"/>
    </source>
</evidence>
<keyword evidence="1" id="KW-0378">Hydrolase</keyword>